<dbReference type="EMBL" id="CP151515">
    <property type="protein sequence ID" value="WZN66391.1"/>
    <property type="molecule type" value="Genomic_DNA"/>
</dbReference>
<dbReference type="GO" id="GO:0003723">
    <property type="term" value="F:RNA binding"/>
    <property type="evidence" value="ECO:0007669"/>
    <property type="project" value="UniProtKB-UniRule"/>
</dbReference>
<keyword evidence="1 2" id="KW-0694">RNA-binding</keyword>
<dbReference type="SUPFAM" id="SSF54928">
    <property type="entry name" value="RNA-binding domain, RBD"/>
    <property type="match status" value="1"/>
</dbReference>
<dbReference type="InterPro" id="IPR000504">
    <property type="entry name" value="RRM_dom"/>
</dbReference>
<feature type="region of interest" description="Disordered" evidence="3">
    <location>
        <begin position="1"/>
        <end position="92"/>
    </location>
</feature>
<evidence type="ECO:0000313" key="6">
    <source>
        <dbReference type="Proteomes" id="UP001472866"/>
    </source>
</evidence>
<evidence type="ECO:0000313" key="5">
    <source>
        <dbReference type="EMBL" id="WZN66391.1"/>
    </source>
</evidence>
<proteinExistence type="predicted"/>
<feature type="region of interest" description="Disordered" evidence="3">
    <location>
        <begin position="150"/>
        <end position="359"/>
    </location>
</feature>
<name>A0AAX4PKI0_9CHLO</name>
<evidence type="ECO:0000256" key="1">
    <source>
        <dbReference type="ARBA" id="ARBA00022884"/>
    </source>
</evidence>
<dbReference type="PANTHER" id="PTHR23236">
    <property type="entry name" value="EUKARYOTIC TRANSLATION INITIATION FACTOR 4B/4H"/>
    <property type="match status" value="1"/>
</dbReference>
<dbReference type="Gene3D" id="3.30.70.330">
    <property type="match status" value="1"/>
</dbReference>
<feature type="compositionally biased region" description="Basic and acidic residues" evidence="3">
    <location>
        <begin position="44"/>
        <end position="55"/>
    </location>
</feature>
<organism evidence="5 6">
    <name type="scientific">Chloropicon roscoffensis</name>
    <dbReference type="NCBI Taxonomy" id="1461544"/>
    <lineage>
        <taxon>Eukaryota</taxon>
        <taxon>Viridiplantae</taxon>
        <taxon>Chlorophyta</taxon>
        <taxon>Chloropicophyceae</taxon>
        <taxon>Chloropicales</taxon>
        <taxon>Chloropicaceae</taxon>
        <taxon>Chloropicon</taxon>
    </lineage>
</organism>
<dbReference type="InterPro" id="IPR035979">
    <property type="entry name" value="RBD_domain_sf"/>
</dbReference>
<reference evidence="5 6" key="1">
    <citation type="submission" date="2024-03" db="EMBL/GenBank/DDBJ databases">
        <title>Complete genome sequence of the green alga Chloropicon roscoffensis RCC1871.</title>
        <authorList>
            <person name="Lemieux C."/>
            <person name="Pombert J.-F."/>
            <person name="Otis C."/>
            <person name="Turmel M."/>
        </authorList>
    </citation>
    <scope>NUCLEOTIDE SEQUENCE [LARGE SCALE GENOMIC DNA]</scope>
    <source>
        <strain evidence="5 6">RCC1871</strain>
    </source>
</reference>
<dbReference type="InterPro" id="IPR012677">
    <property type="entry name" value="Nucleotide-bd_a/b_plait_sf"/>
</dbReference>
<feature type="compositionally biased region" description="Low complexity" evidence="3">
    <location>
        <begin position="230"/>
        <end position="240"/>
    </location>
</feature>
<evidence type="ECO:0000256" key="2">
    <source>
        <dbReference type="PROSITE-ProRule" id="PRU00176"/>
    </source>
</evidence>
<dbReference type="PROSITE" id="PS50102">
    <property type="entry name" value="RRM"/>
    <property type="match status" value="1"/>
</dbReference>
<feature type="compositionally biased region" description="Basic and acidic residues" evidence="3">
    <location>
        <begin position="71"/>
        <end position="82"/>
    </location>
</feature>
<feature type="domain" description="RRM" evidence="4">
    <location>
        <begin position="92"/>
        <end position="166"/>
    </location>
</feature>
<dbReference type="SMART" id="SM00360">
    <property type="entry name" value="RRM"/>
    <property type="match status" value="1"/>
</dbReference>
<keyword evidence="6" id="KW-1185">Reference proteome</keyword>
<accession>A0AAX4PKI0</accession>
<feature type="compositionally biased region" description="Basic and acidic residues" evidence="3">
    <location>
        <begin position="250"/>
        <end position="273"/>
    </location>
</feature>
<dbReference type="PANTHER" id="PTHR23236:SF11">
    <property type="entry name" value="EUKARYOTIC TRANSLATION INITIATION FACTOR 4H"/>
    <property type="match status" value="1"/>
</dbReference>
<dbReference type="Pfam" id="PF00076">
    <property type="entry name" value="RRM_1"/>
    <property type="match status" value="1"/>
</dbReference>
<sequence length="359" mass="39049">MWADEEDHDEEFRAQGPPAKRFGNETDDVYKTAPAYTQQAPSSRRRDERRDDRRGGGGGSYGSHSSFSSTRDNRERGSKNYHVEPVPEEPPFSVYVSNVPYEMQDKECEDFLSSCGAIVDLKVNRWQDRARGATVEFAEKAGLLKALELDGNDLGGRPARVSVAHRPRGRDRSWSGGAQGMNHGTGRSKQYQERGGAAGRGGDLPSEPDAASLASRPKLNLKPRSKPVDGGSSSSGGSSSNIFGSARPVDSSKKLEEVETKISEEKEKIKQEVEASAVGKAGDSGDGFSRPKRAQREGGFKSTYNAGGRQEKQKPAPSADGFHVPKHVQRKEKDGDDAEESKGVETSVNAFDLLNMDDE</sequence>
<evidence type="ECO:0000259" key="4">
    <source>
        <dbReference type="PROSITE" id="PS50102"/>
    </source>
</evidence>
<protein>
    <submittedName>
        <fullName evidence="5">RNA-binding domain-containing protein</fullName>
    </submittedName>
</protein>
<dbReference type="Proteomes" id="UP001472866">
    <property type="component" value="Chromosome 15"/>
</dbReference>
<dbReference type="AlphaFoldDB" id="A0AAX4PKI0"/>
<gene>
    <name evidence="5" type="ORF">HKI87_15g79570</name>
</gene>
<evidence type="ECO:0000256" key="3">
    <source>
        <dbReference type="SAM" id="MobiDB-lite"/>
    </source>
</evidence>